<protein>
    <recommendedName>
        <fullName evidence="3">Nuclease HARBI1</fullName>
    </recommendedName>
</protein>
<sequence>RWRCLLAARELHYCPETAGKIIIACCVLHNLCIKEGIDVPELTEVELQTEMTRQPADRIDRAPPVASSAQALQAGQRARAVILQMLKRNRRNSV</sequence>
<evidence type="ECO:0008006" key="3">
    <source>
        <dbReference type="Google" id="ProtNLM"/>
    </source>
</evidence>
<dbReference type="InParanoid" id="A0A0N0PDZ7"/>
<evidence type="ECO:0000313" key="1">
    <source>
        <dbReference type="EMBL" id="KPJ17518.1"/>
    </source>
</evidence>
<organism evidence="1 2">
    <name type="scientific">Papilio machaon</name>
    <name type="common">Old World swallowtail butterfly</name>
    <dbReference type="NCBI Taxonomy" id="76193"/>
    <lineage>
        <taxon>Eukaryota</taxon>
        <taxon>Metazoa</taxon>
        <taxon>Ecdysozoa</taxon>
        <taxon>Arthropoda</taxon>
        <taxon>Hexapoda</taxon>
        <taxon>Insecta</taxon>
        <taxon>Pterygota</taxon>
        <taxon>Neoptera</taxon>
        <taxon>Endopterygota</taxon>
        <taxon>Lepidoptera</taxon>
        <taxon>Glossata</taxon>
        <taxon>Ditrysia</taxon>
        <taxon>Papilionoidea</taxon>
        <taxon>Papilionidae</taxon>
        <taxon>Papilioninae</taxon>
        <taxon>Papilio</taxon>
    </lineage>
</organism>
<dbReference type="AlphaFoldDB" id="A0A0N0PDZ7"/>
<accession>A0A0N0PDZ7</accession>
<reference evidence="1 2" key="1">
    <citation type="journal article" date="2015" name="Nat. Commun.">
        <title>Outbred genome sequencing and CRISPR/Cas9 gene editing in butterflies.</title>
        <authorList>
            <person name="Li X."/>
            <person name="Fan D."/>
            <person name="Zhang W."/>
            <person name="Liu G."/>
            <person name="Zhang L."/>
            <person name="Zhao L."/>
            <person name="Fang X."/>
            <person name="Chen L."/>
            <person name="Dong Y."/>
            <person name="Chen Y."/>
            <person name="Ding Y."/>
            <person name="Zhao R."/>
            <person name="Feng M."/>
            <person name="Zhu Y."/>
            <person name="Feng Y."/>
            <person name="Jiang X."/>
            <person name="Zhu D."/>
            <person name="Xiang H."/>
            <person name="Feng X."/>
            <person name="Li S."/>
            <person name="Wang J."/>
            <person name="Zhang G."/>
            <person name="Kronforst M.R."/>
            <person name="Wang W."/>
        </authorList>
    </citation>
    <scope>NUCLEOTIDE SEQUENCE [LARGE SCALE GENOMIC DNA]</scope>
    <source>
        <strain evidence="1">Ya'a_city_454_Pm</strain>
        <tissue evidence="1">Whole body</tissue>
    </source>
</reference>
<name>A0A0N0PDZ7_PAPMA</name>
<proteinExistence type="predicted"/>
<gene>
    <name evidence="1" type="ORF">RR48_01852</name>
</gene>
<dbReference type="EMBL" id="KQ460130">
    <property type="protein sequence ID" value="KPJ17518.1"/>
    <property type="molecule type" value="Genomic_DNA"/>
</dbReference>
<keyword evidence="2" id="KW-1185">Reference proteome</keyword>
<evidence type="ECO:0000313" key="2">
    <source>
        <dbReference type="Proteomes" id="UP000053240"/>
    </source>
</evidence>
<feature type="non-terminal residue" evidence="1">
    <location>
        <position position="1"/>
    </location>
</feature>
<dbReference type="Proteomes" id="UP000053240">
    <property type="component" value="Unassembled WGS sequence"/>
</dbReference>